<dbReference type="Proteomes" id="UP000654345">
    <property type="component" value="Unassembled WGS sequence"/>
</dbReference>
<dbReference type="SUPFAM" id="SSF52540">
    <property type="entry name" value="P-loop containing nucleoside triphosphate hydrolases"/>
    <property type="match status" value="1"/>
</dbReference>
<dbReference type="EMBL" id="BNJG01000003">
    <property type="protein sequence ID" value="GHO58216.1"/>
    <property type="molecule type" value="Genomic_DNA"/>
</dbReference>
<evidence type="ECO:0000313" key="2">
    <source>
        <dbReference type="Proteomes" id="UP000654345"/>
    </source>
</evidence>
<accession>A0ABQ3UZR2</accession>
<organism evidence="1 2">
    <name type="scientific">Ktedonobacter robiniae</name>
    <dbReference type="NCBI Taxonomy" id="2778365"/>
    <lineage>
        <taxon>Bacteria</taxon>
        <taxon>Bacillati</taxon>
        <taxon>Chloroflexota</taxon>
        <taxon>Ktedonobacteria</taxon>
        <taxon>Ktedonobacterales</taxon>
        <taxon>Ktedonobacteraceae</taxon>
        <taxon>Ktedonobacter</taxon>
    </lineage>
</organism>
<comment type="caution">
    <text evidence="1">The sequence shown here is derived from an EMBL/GenBank/DDBJ whole genome shotgun (WGS) entry which is preliminary data.</text>
</comment>
<reference evidence="1 2" key="1">
    <citation type="journal article" date="2021" name="Int. J. Syst. Evol. Microbiol.">
        <title>Reticulibacter mediterranei gen. nov., sp. nov., within the new family Reticulibacteraceae fam. nov., and Ktedonospora formicarum gen. nov., sp. nov., Ktedonobacter robiniae sp. nov., Dictyobacter formicarum sp. nov. and Dictyobacter arantiisoli sp. nov., belonging to the class Ktedonobacteria.</title>
        <authorList>
            <person name="Yabe S."/>
            <person name="Zheng Y."/>
            <person name="Wang C.M."/>
            <person name="Sakai Y."/>
            <person name="Abe K."/>
            <person name="Yokota A."/>
            <person name="Donadio S."/>
            <person name="Cavaletti L."/>
            <person name="Monciardini P."/>
        </authorList>
    </citation>
    <scope>NUCLEOTIDE SEQUENCE [LARGE SCALE GENOMIC DNA]</scope>
    <source>
        <strain evidence="1 2">SOSP1-30</strain>
    </source>
</reference>
<proteinExistence type="predicted"/>
<protein>
    <recommendedName>
        <fullName evidence="3">AAA+ ATPase domain-containing protein</fullName>
    </recommendedName>
</protein>
<sequence>MVPRTAFYTPEVTATPKRTEQDVALLRWEIQQMADMAVARDMGKDGEDVPTSGYIRPGQVDLLMVDEANRLCPVSLEMLRDVFDRGQMGLVLVGRPGLERMVRSIAPLASRVGMRLEFAGLNAQELDVLLQRYIQGAGVEIDAEAGECYFSADGRKFSIGASSIASN</sequence>
<keyword evidence="2" id="KW-1185">Reference proteome</keyword>
<gene>
    <name evidence="1" type="ORF">KSB_66910</name>
</gene>
<dbReference type="InterPro" id="IPR027417">
    <property type="entry name" value="P-loop_NTPase"/>
</dbReference>
<evidence type="ECO:0008006" key="3">
    <source>
        <dbReference type="Google" id="ProtNLM"/>
    </source>
</evidence>
<evidence type="ECO:0000313" key="1">
    <source>
        <dbReference type="EMBL" id="GHO58216.1"/>
    </source>
</evidence>
<name>A0ABQ3UZR2_9CHLR</name>